<evidence type="ECO:0000313" key="6">
    <source>
        <dbReference type="EMBL" id="MBB4287293.1"/>
    </source>
</evidence>
<dbReference type="Proteomes" id="UP000555728">
    <property type="component" value="Unassembled WGS sequence"/>
</dbReference>
<proteinExistence type="inferred from homology"/>
<comment type="subunit">
    <text evidence="3">The glycine cleavage system is composed of four proteins: P, T, L and H.</text>
</comment>
<dbReference type="GO" id="GO:0009249">
    <property type="term" value="P:protein lipoylation"/>
    <property type="evidence" value="ECO:0007669"/>
    <property type="project" value="TreeGrafter"/>
</dbReference>
<dbReference type="InterPro" id="IPR003016">
    <property type="entry name" value="2-oxoA_DH_lipoyl-BS"/>
</dbReference>
<keyword evidence="2 3" id="KW-0450">Lipoyl</keyword>
<dbReference type="GO" id="GO:0019464">
    <property type="term" value="P:glycine decarboxylation via glycine cleavage system"/>
    <property type="evidence" value="ECO:0007669"/>
    <property type="project" value="UniProtKB-UniRule"/>
</dbReference>
<comment type="cofactor">
    <cofactor evidence="3">
        <name>(R)-lipoate</name>
        <dbReference type="ChEBI" id="CHEBI:83088"/>
    </cofactor>
    <text evidence="3">Binds 1 lipoyl cofactor covalently.</text>
</comment>
<accession>A0A7W6WM16</accession>
<dbReference type="AlphaFoldDB" id="A0A7W6WM16"/>
<evidence type="ECO:0000256" key="4">
    <source>
        <dbReference type="PIRSR" id="PIRSR617453-50"/>
    </source>
</evidence>
<evidence type="ECO:0000256" key="1">
    <source>
        <dbReference type="ARBA" id="ARBA00009249"/>
    </source>
</evidence>
<gene>
    <name evidence="3" type="primary">gcvH</name>
    <name evidence="6" type="ORF">GGD88_003039</name>
</gene>
<dbReference type="PANTHER" id="PTHR11715:SF3">
    <property type="entry name" value="GLYCINE CLEAVAGE SYSTEM H PROTEIN-RELATED"/>
    <property type="match status" value="1"/>
</dbReference>
<organism evidence="6 7">
    <name type="scientific">Roseospira goensis</name>
    <dbReference type="NCBI Taxonomy" id="391922"/>
    <lineage>
        <taxon>Bacteria</taxon>
        <taxon>Pseudomonadati</taxon>
        <taxon>Pseudomonadota</taxon>
        <taxon>Alphaproteobacteria</taxon>
        <taxon>Rhodospirillales</taxon>
        <taxon>Rhodospirillaceae</taxon>
        <taxon>Roseospira</taxon>
    </lineage>
</organism>
<feature type="domain" description="Lipoyl-binding" evidence="5">
    <location>
        <begin position="19"/>
        <end position="101"/>
    </location>
</feature>
<evidence type="ECO:0000256" key="3">
    <source>
        <dbReference type="HAMAP-Rule" id="MF_00272"/>
    </source>
</evidence>
<dbReference type="PROSITE" id="PS00189">
    <property type="entry name" value="LIPOYL"/>
    <property type="match status" value="1"/>
</dbReference>
<dbReference type="InterPro" id="IPR017453">
    <property type="entry name" value="GCV_H_sub"/>
</dbReference>
<dbReference type="PANTHER" id="PTHR11715">
    <property type="entry name" value="GLYCINE CLEAVAGE SYSTEM H PROTEIN"/>
    <property type="match status" value="1"/>
</dbReference>
<reference evidence="6 7" key="1">
    <citation type="submission" date="2020-08" db="EMBL/GenBank/DDBJ databases">
        <title>Genome sequencing of Purple Non-Sulfur Bacteria from various extreme environments.</title>
        <authorList>
            <person name="Mayer M."/>
        </authorList>
    </citation>
    <scope>NUCLEOTIDE SEQUENCE [LARGE SCALE GENOMIC DNA]</scope>
    <source>
        <strain evidence="6 7">JA135</strain>
    </source>
</reference>
<dbReference type="InterPro" id="IPR033753">
    <property type="entry name" value="GCV_H/Fam206"/>
</dbReference>
<feature type="modified residue" description="N6-lipoyllysine" evidence="3 4">
    <location>
        <position position="60"/>
    </location>
</feature>
<dbReference type="GO" id="GO:0005829">
    <property type="term" value="C:cytosol"/>
    <property type="evidence" value="ECO:0007669"/>
    <property type="project" value="TreeGrafter"/>
</dbReference>
<dbReference type="Pfam" id="PF01597">
    <property type="entry name" value="GCV_H"/>
    <property type="match status" value="1"/>
</dbReference>
<dbReference type="RefSeq" id="WP_184436890.1">
    <property type="nucleotide sequence ID" value="NZ_JACIGI010000032.1"/>
</dbReference>
<dbReference type="SUPFAM" id="SSF51230">
    <property type="entry name" value="Single hybrid motif"/>
    <property type="match status" value="1"/>
</dbReference>
<comment type="function">
    <text evidence="3">The glycine cleavage system catalyzes the degradation of glycine. The H protein shuttles the methylamine group of glycine from the P protein to the T protein.</text>
</comment>
<dbReference type="NCBIfam" id="NF002270">
    <property type="entry name" value="PRK01202.1"/>
    <property type="match status" value="1"/>
</dbReference>
<dbReference type="NCBIfam" id="TIGR00527">
    <property type="entry name" value="gcvH"/>
    <property type="match status" value="1"/>
</dbReference>
<keyword evidence="7" id="KW-1185">Reference proteome</keyword>
<dbReference type="GO" id="GO:0005960">
    <property type="term" value="C:glycine cleavage complex"/>
    <property type="evidence" value="ECO:0007669"/>
    <property type="project" value="InterPro"/>
</dbReference>
<protein>
    <recommendedName>
        <fullName evidence="3">Glycine cleavage system H protein</fullName>
    </recommendedName>
</protein>
<comment type="caution">
    <text evidence="6">The sequence shown here is derived from an EMBL/GenBank/DDBJ whole genome shotgun (WGS) entry which is preliminary data.</text>
</comment>
<dbReference type="InterPro" id="IPR000089">
    <property type="entry name" value="Biotin_lipoyl"/>
</dbReference>
<sequence>MSTLYFTEDHEWISVDGDTATVGITDYAQQQLGDVVFVEVPEAGKVLTKGDEAAVVESVKAASEVYAPVSGTVTEGNADLADAPAAVNEDPMGEGWFFKLTLADAGELDDLMDPAAYESFVKGLE</sequence>
<dbReference type="EMBL" id="JACIGI010000032">
    <property type="protein sequence ID" value="MBB4287293.1"/>
    <property type="molecule type" value="Genomic_DNA"/>
</dbReference>
<name>A0A7W6WM16_9PROT</name>
<evidence type="ECO:0000259" key="5">
    <source>
        <dbReference type="PROSITE" id="PS50968"/>
    </source>
</evidence>
<dbReference type="HAMAP" id="MF_00272">
    <property type="entry name" value="GcvH"/>
    <property type="match status" value="1"/>
</dbReference>
<dbReference type="PROSITE" id="PS50968">
    <property type="entry name" value="BIOTINYL_LIPOYL"/>
    <property type="match status" value="1"/>
</dbReference>
<dbReference type="CDD" id="cd06848">
    <property type="entry name" value="GCS_H"/>
    <property type="match status" value="1"/>
</dbReference>
<comment type="similarity">
    <text evidence="1 3">Belongs to the GcvH family.</text>
</comment>
<dbReference type="InterPro" id="IPR002930">
    <property type="entry name" value="GCV_H"/>
</dbReference>
<dbReference type="Gene3D" id="2.40.50.100">
    <property type="match status" value="1"/>
</dbReference>
<evidence type="ECO:0000313" key="7">
    <source>
        <dbReference type="Proteomes" id="UP000555728"/>
    </source>
</evidence>
<evidence type="ECO:0000256" key="2">
    <source>
        <dbReference type="ARBA" id="ARBA00022823"/>
    </source>
</evidence>
<dbReference type="InterPro" id="IPR011053">
    <property type="entry name" value="Single_hybrid_motif"/>
</dbReference>